<name>E0NLD3_9FIRM</name>
<dbReference type="HOGENOM" id="CLU_052657_2_3_9"/>
<accession>E0NLD3</accession>
<dbReference type="InterPro" id="IPR023214">
    <property type="entry name" value="HAD_sf"/>
</dbReference>
<gene>
    <name evidence="1" type="ORF">HMPREF9225_0972</name>
</gene>
<dbReference type="EMBL" id="AEEH01000038">
    <property type="protein sequence ID" value="EFM25409.1"/>
    <property type="molecule type" value="Genomic_DNA"/>
</dbReference>
<keyword evidence="2" id="KW-1185">Reference proteome</keyword>
<dbReference type="STRING" id="862517.HMPREF9225_0972"/>
<dbReference type="SUPFAM" id="SSF56784">
    <property type="entry name" value="HAD-like"/>
    <property type="match status" value="1"/>
</dbReference>
<dbReference type="Proteomes" id="UP000003280">
    <property type="component" value="Unassembled WGS sequence"/>
</dbReference>
<dbReference type="NCBIfam" id="TIGR01488">
    <property type="entry name" value="HAD-SF-IB"/>
    <property type="match status" value="1"/>
</dbReference>
<evidence type="ECO:0000313" key="2">
    <source>
        <dbReference type="Proteomes" id="UP000003280"/>
    </source>
</evidence>
<dbReference type="RefSeq" id="WP_008901786.1">
    <property type="nucleotide sequence ID" value="NZ_GL397071.1"/>
</dbReference>
<keyword evidence="1" id="KW-0378">Hydrolase</keyword>
<sequence>MKKFAIFDFDKTITDRDSIKILWQNYGKKMGVHFLLQGISIGISFIGYKFTGDFNPTKNKMAKIFDYLTEEDIDEFVNEVLPKYYYKDALEELEELKKDGFELLLVSASYENYMKKVGDNLGFDFVIGTRLGRLNELIGNNNRREEKVARIESYLENTNEAIDYDNSRSYSDSYRDDKYMMELTANRYLINSNVREEGFRNLVWK</sequence>
<dbReference type="eggNOG" id="COG0560">
    <property type="taxonomic scope" value="Bacteria"/>
</dbReference>
<dbReference type="InterPro" id="IPR036412">
    <property type="entry name" value="HAD-like_sf"/>
</dbReference>
<dbReference type="OrthoDB" id="9794212at2"/>
<dbReference type="Pfam" id="PF12710">
    <property type="entry name" value="HAD"/>
    <property type="match status" value="1"/>
</dbReference>
<dbReference type="Gene3D" id="3.40.50.1000">
    <property type="entry name" value="HAD superfamily/HAD-like"/>
    <property type="match status" value="1"/>
</dbReference>
<evidence type="ECO:0000313" key="1">
    <source>
        <dbReference type="EMBL" id="EFM25409.1"/>
    </source>
</evidence>
<organism evidence="1 2">
    <name type="scientific">Peptoniphilus duerdenii ATCC BAA-1640</name>
    <dbReference type="NCBI Taxonomy" id="862517"/>
    <lineage>
        <taxon>Bacteria</taxon>
        <taxon>Bacillati</taxon>
        <taxon>Bacillota</taxon>
        <taxon>Tissierellia</taxon>
        <taxon>Tissierellales</taxon>
        <taxon>Peptoniphilaceae</taxon>
        <taxon>Peptoniphilus</taxon>
    </lineage>
</organism>
<protein>
    <submittedName>
        <fullName evidence="1">HAD phosphoserine phosphatase-like hydrolase, family IB</fullName>
    </submittedName>
</protein>
<dbReference type="GO" id="GO:0016787">
    <property type="term" value="F:hydrolase activity"/>
    <property type="evidence" value="ECO:0007669"/>
    <property type="project" value="UniProtKB-KW"/>
</dbReference>
<comment type="caution">
    <text evidence="1">The sequence shown here is derived from an EMBL/GenBank/DDBJ whole genome shotgun (WGS) entry which is preliminary data.</text>
</comment>
<proteinExistence type="predicted"/>
<dbReference type="AlphaFoldDB" id="E0NLD3"/>
<reference evidence="1 2" key="1">
    <citation type="submission" date="2010-07" db="EMBL/GenBank/DDBJ databases">
        <authorList>
            <person name="Muzny D."/>
            <person name="Qin X."/>
            <person name="Deng J."/>
            <person name="Jiang H."/>
            <person name="Liu Y."/>
            <person name="Qu J."/>
            <person name="Song X.-Z."/>
            <person name="Zhang L."/>
            <person name="Thornton R."/>
            <person name="Coyle M."/>
            <person name="Francisco L."/>
            <person name="Jackson L."/>
            <person name="Javaid M."/>
            <person name="Korchina V."/>
            <person name="Kovar C."/>
            <person name="Mata R."/>
            <person name="Mathew T."/>
            <person name="Ngo R."/>
            <person name="Nguyen L."/>
            <person name="Nguyen N."/>
            <person name="Okwuonu G."/>
            <person name="Ongeri F."/>
            <person name="Pham C."/>
            <person name="Simmons D."/>
            <person name="Wilczek-Boney K."/>
            <person name="Hale W."/>
            <person name="Jakkamsetti A."/>
            <person name="Pham P."/>
            <person name="Ruth R."/>
            <person name="San Lucas F."/>
            <person name="Warren J."/>
            <person name="Zhang J."/>
            <person name="Zhao Z."/>
            <person name="Zhou C."/>
            <person name="Zhu D."/>
            <person name="Lee S."/>
            <person name="Bess C."/>
            <person name="Blankenburg K."/>
            <person name="Forbes L."/>
            <person name="Fu Q."/>
            <person name="Gubbala S."/>
            <person name="Hirani K."/>
            <person name="Jayaseelan J.C."/>
            <person name="Lara F."/>
            <person name="Munidasa M."/>
            <person name="Palculict T."/>
            <person name="Patil S."/>
            <person name="Pu L.-L."/>
            <person name="Saada N."/>
            <person name="Tang L."/>
            <person name="Weissenberger G."/>
            <person name="Zhu Y."/>
            <person name="Hemphill L."/>
            <person name="Shang Y."/>
            <person name="Youmans B."/>
            <person name="Ayvaz T."/>
            <person name="Ross M."/>
            <person name="Santibanez J."/>
            <person name="Aqrawi P."/>
            <person name="Gross S."/>
            <person name="Joshi V."/>
            <person name="Fowler G."/>
            <person name="Nazareth L."/>
            <person name="Reid J."/>
            <person name="Worley K."/>
            <person name="Petrosino J."/>
            <person name="Highlander S."/>
            <person name="Gibbs R."/>
        </authorList>
    </citation>
    <scope>NUCLEOTIDE SEQUENCE [LARGE SCALE GENOMIC DNA]</scope>
    <source>
        <strain evidence="1 2">ATCC BAA-1640</strain>
    </source>
</reference>